<dbReference type="AlphaFoldDB" id="A0A0S4U441"/>
<name>A0A0S4U441_RALSL</name>
<organism evidence="1">
    <name type="scientific">Ralstonia solanacearum</name>
    <name type="common">Pseudomonas solanacearum</name>
    <dbReference type="NCBI Taxonomy" id="305"/>
    <lineage>
        <taxon>Bacteria</taxon>
        <taxon>Pseudomonadati</taxon>
        <taxon>Pseudomonadota</taxon>
        <taxon>Betaproteobacteria</taxon>
        <taxon>Burkholderiales</taxon>
        <taxon>Burkholderiaceae</taxon>
        <taxon>Ralstonia</taxon>
        <taxon>Ralstonia solanacearum species complex</taxon>
    </lineage>
</organism>
<proteinExistence type="predicted"/>
<sequence length="76" mass="8060">MQSWDFPGPTTIGSIASPVARVAADQPLTNPNAGKVLSSPNLFIAMHSTLSRDGCRSAQCGSRTVVTKWRAQRCAS</sequence>
<dbReference type="EMBL" id="LN899821">
    <property type="protein sequence ID" value="CUV17019.1"/>
    <property type="molecule type" value="Genomic_DNA"/>
</dbReference>
<reference evidence="1" key="1">
    <citation type="submission" date="2015-10" db="EMBL/GenBank/DDBJ databases">
        <authorList>
            <person name="Gilbert D.G."/>
        </authorList>
    </citation>
    <scope>NUCLEOTIDE SEQUENCE</scope>
    <source>
        <strain evidence="1">Phyl III-seqv23</strain>
    </source>
</reference>
<protein>
    <submittedName>
        <fullName evidence="1">Uncharacterized protein</fullName>
    </submittedName>
</protein>
<accession>A0A0S4U441</accession>
<evidence type="ECO:0000313" key="1">
    <source>
        <dbReference type="EMBL" id="CUV17019.1"/>
    </source>
</evidence>
<gene>
    <name evidence="1" type="ORF">PSS4_v1_210060</name>
</gene>